<accession>A0ABR1F880</accession>
<organism evidence="1 2">
    <name type="scientific">Myxozyma melibiosi</name>
    <dbReference type="NCBI Taxonomy" id="54550"/>
    <lineage>
        <taxon>Eukaryota</taxon>
        <taxon>Fungi</taxon>
        <taxon>Dikarya</taxon>
        <taxon>Ascomycota</taxon>
        <taxon>Saccharomycotina</taxon>
        <taxon>Lipomycetes</taxon>
        <taxon>Lipomycetales</taxon>
        <taxon>Lipomycetaceae</taxon>
        <taxon>Myxozyma</taxon>
    </lineage>
</organism>
<proteinExistence type="predicted"/>
<dbReference type="EMBL" id="JBBJBU010000003">
    <property type="protein sequence ID" value="KAK7206061.1"/>
    <property type="molecule type" value="Genomic_DNA"/>
</dbReference>
<sequence length="203" mass="22323">MDFTPVPINFDPVTKHLSLSSTSSPDDPLATALSAVNTLHRDLINLNADVPPPPNQINGRLTEQVRKLKDSGNQAFKRTAYADAIRMYTLAIEMALKRPAWEAAGYQREEICLLYSNRAQAYMSTAAWGEALADSEAAIFLKRSFTKAHYRKGKCLQNMGRLRDAKDAYELGLESGATAEGGSEAELKTALAEVEELMRQSGN</sequence>
<name>A0ABR1F880_9ASCO</name>
<dbReference type="Gene3D" id="1.25.40.10">
    <property type="entry name" value="Tetratricopeptide repeat domain"/>
    <property type="match status" value="1"/>
</dbReference>
<evidence type="ECO:0008006" key="3">
    <source>
        <dbReference type="Google" id="ProtNLM"/>
    </source>
</evidence>
<gene>
    <name evidence="1" type="ORF">BZA70DRAFT_123071</name>
</gene>
<dbReference type="PANTHER" id="PTHR46035">
    <property type="entry name" value="TETRATRICOPEPTIDE REPEAT PROTEIN 4"/>
    <property type="match status" value="1"/>
</dbReference>
<dbReference type="SMART" id="SM00028">
    <property type="entry name" value="TPR"/>
    <property type="match status" value="2"/>
</dbReference>
<dbReference type="InterPro" id="IPR019734">
    <property type="entry name" value="TPR_rpt"/>
</dbReference>
<keyword evidence="2" id="KW-1185">Reference proteome</keyword>
<dbReference type="Proteomes" id="UP001498771">
    <property type="component" value="Unassembled WGS sequence"/>
</dbReference>
<evidence type="ECO:0000313" key="2">
    <source>
        <dbReference type="Proteomes" id="UP001498771"/>
    </source>
</evidence>
<dbReference type="InterPro" id="IPR011990">
    <property type="entry name" value="TPR-like_helical_dom_sf"/>
</dbReference>
<reference evidence="1 2" key="1">
    <citation type="submission" date="2024-03" db="EMBL/GenBank/DDBJ databases">
        <title>Genome-scale model development and genomic sequencing of the oleaginous clade Lipomyces.</title>
        <authorList>
            <consortium name="Lawrence Berkeley National Laboratory"/>
            <person name="Czajka J.J."/>
            <person name="Han Y."/>
            <person name="Kim J."/>
            <person name="Mondo S.J."/>
            <person name="Hofstad B.A."/>
            <person name="Robles A."/>
            <person name="Haridas S."/>
            <person name="Riley R."/>
            <person name="LaButti K."/>
            <person name="Pangilinan J."/>
            <person name="Andreopoulos W."/>
            <person name="Lipzen A."/>
            <person name="Yan J."/>
            <person name="Wang M."/>
            <person name="Ng V."/>
            <person name="Grigoriev I.V."/>
            <person name="Spatafora J.W."/>
            <person name="Magnuson J.K."/>
            <person name="Baker S.E."/>
            <person name="Pomraning K.R."/>
        </authorList>
    </citation>
    <scope>NUCLEOTIDE SEQUENCE [LARGE SCALE GENOMIC DNA]</scope>
    <source>
        <strain evidence="1 2">Phaff 52-87</strain>
    </source>
</reference>
<comment type="caution">
    <text evidence="1">The sequence shown here is derived from an EMBL/GenBank/DDBJ whole genome shotgun (WGS) entry which is preliminary data.</text>
</comment>
<dbReference type="RefSeq" id="XP_064769094.1">
    <property type="nucleotide sequence ID" value="XM_064909514.1"/>
</dbReference>
<protein>
    <recommendedName>
        <fullName evidence="3">Translocation protein sec72</fullName>
    </recommendedName>
</protein>
<dbReference type="SUPFAM" id="SSF48452">
    <property type="entry name" value="TPR-like"/>
    <property type="match status" value="1"/>
</dbReference>
<dbReference type="GeneID" id="90035026"/>
<evidence type="ECO:0000313" key="1">
    <source>
        <dbReference type="EMBL" id="KAK7206061.1"/>
    </source>
</evidence>
<dbReference type="PANTHER" id="PTHR46035:SF3">
    <property type="entry name" value="TRANSLOCATION PROTEIN SEC72"/>
    <property type="match status" value="1"/>
</dbReference>